<dbReference type="RefSeq" id="WP_195170831.1">
    <property type="nucleotide sequence ID" value="NZ_CP062983.1"/>
</dbReference>
<dbReference type="AlphaFoldDB" id="A0A7S8E9C0"/>
<dbReference type="Proteomes" id="UP000594468">
    <property type="component" value="Chromosome"/>
</dbReference>
<dbReference type="EMBL" id="CP062983">
    <property type="protein sequence ID" value="QPC82762.1"/>
    <property type="molecule type" value="Genomic_DNA"/>
</dbReference>
<protein>
    <submittedName>
        <fullName evidence="2">Uncharacterized protein</fullName>
    </submittedName>
</protein>
<dbReference type="InterPro" id="IPR034660">
    <property type="entry name" value="DinB/YfiT-like"/>
</dbReference>
<sequence>MMTNSIVTHEFGILEMTQALRHQMLSELTQSDLAYALPENPTLGEVCKEMADVELSYIASFKSFVFDMRQHHSDASLTTNLERLKALYDQQEQDMRQALGILTEEQVQNQLVVREGENEVPIRVQMHIYREALLMFYARAGVYMRALKKEFSPQWQQWVGV</sequence>
<evidence type="ECO:0000313" key="2">
    <source>
        <dbReference type="EMBL" id="QPC82762.1"/>
    </source>
</evidence>
<gene>
    <name evidence="2" type="ORF">G4Y79_24270</name>
</gene>
<evidence type="ECO:0000313" key="3">
    <source>
        <dbReference type="Proteomes" id="UP000594468"/>
    </source>
</evidence>
<dbReference type="SUPFAM" id="SSF109854">
    <property type="entry name" value="DinB/YfiT-like putative metalloenzymes"/>
    <property type="match status" value="1"/>
</dbReference>
<keyword evidence="3" id="KW-1185">Reference proteome</keyword>
<feature type="coiled-coil region" evidence="1">
    <location>
        <begin position="74"/>
        <end position="101"/>
    </location>
</feature>
<organism evidence="2 3">
    <name type="scientific">Phototrophicus methaneseepsis</name>
    <dbReference type="NCBI Taxonomy" id="2710758"/>
    <lineage>
        <taxon>Bacteria</taxon>
        <taxon>Bacillati</taxon>
        <taxon>Chloroflexota</taxon>
        <taxon>Candidatus Thermofontia</taxon>
        <taxon>Phototrophicales</taxon>
        <taxon>Phototrophicaceae</taxon>
        <taxon>Phototrophicus</taxon>
    </lineage>
</organism>
<proteinExistence type="predicted"/>
<dbReference type="KEGG" id="pmet:G4Y79_24270"/>
<dbReference type="Gene3D" id="1.20.120.450">
    <property type="entry name" value="dinb family like domain"/>
    <property type="match status" value="1"/>
</dbReference>
<evidence type="ECO:0000256" key="1">
    <source>
        <dbReference type="SAM" id="Coils"/>
    </source>
</evidence>
<name>A0A7S8E9C0_9CHLR</name>
<accession>A0A7S8E9C0</accession>
<keyword evidence="1" id="KW-0175">Coiled coil</keyword>
<reference evidence="2 3" key="1">
    <citation type="submission" date="2020-02" db="EMBL/GenBank/DDBJ databases">
        <authorList>
            <person name="Zheng R.K."/>
            <person name="Sun C.M."/>
        </authorList>
    </citation>
    <scope>NUCLEOTIDE SEQUENCE [LARGE SCALE GENOMIC DNA]</scope>
    <source>
        <strain evidence="3">rifampicinis</strain>
    </source>
</reference>